<evidence type="ECO:0000256" key="6">
    <source>
        <dbReference type="ARBA" id="ARBA00023054"/>
    </source>
</evidence>
<proteinExistence type="inferred from homology"/>
<evidence type="ECO:0000256" key="7">
    <source>
        <dbReference type="ARBA" id="ARBA00023242"/>
    </source>
</evidence>
<keyword evidence="14" id="KW-1185">Reference proteome</keyword>
<comment type="function">
    <text evidence="10">Acts as a component of the essential kinetochore-associated NDC80 complex, which is required for chromosome segregation and spindle checkpoint activity.</text>
</comment>
<reference evidence="13" key="1">
    <citation type="journal article" date="2020" name="Cell">
        <title>Large-Scale Comparative Analyses of Tick Genomes Elucidate Their Genetic Diversity and Vector Capacities.</title>
        <authorList>
            <consortium name="Tick Genome and Microbiome Consortium (TIGMIC)"/>
            <person name="Jia N."/>
            <person name="Wang J."/>
            <person name="Shi W."/>
            <person name="Du L."/>
            <person name="Sun Y."/>
            <person name="Zhan W."/>
            <person name="Jiang J.F."/>
            <person name="Wang Q."/>
            <person name="Zhang B."/>
            <person name="Ji P."/>
            <person name="Bell-Sakyi L."/>
            <person name="Cui X.M."/>
            <person name="Yuan T.T."/>
            <person name="Jiang B.G."/>
            <person name="Yang W.F."/>
            <person name="Lam T.T."/>
            <person name="Chang Q.C."/>
            <person name="Ding S.J."/>
            <person name="Wang X.J."/>
            <person name="Zhu J.G."/>
            <person name="Ruan X.D."/>
            <person name="Zhao L."/>
            <person name="Wei J.T."/>
            <person name="Ye R.Z."/>
            <person name="Que T.C."/>
            <person name="Du C.H."/>
            <person name="Zhou Y.H."/>
            <person name="Cheng J.X."/>
            <person name="Dai P.F."/>
            <person name="Guo W.B."/>
            <person name="Han X.H."/>
            <person name="Huang E.J."/>
            <person name="Li L.F."/>
            <person name="Wei W."/>
            <person name="Gao Y.C."/>
            <person name="Liu J.Z."/>
            <person name="Shao H.Z."/>
            <person name="Wang X."/>
            <person name="Wang C.C."/>
            <person name="Yang T.C."/>
            <person name="Huo Q.B."/>
            <person name="Li W."/>
            <person name="Chen H.Y."/>
            <person name="Chen S.E."/>
            <person name="Zhou L.G."/>
            <person name="Ni X.B."/>
            <person name="Tian J.H."/>
            <person name="Sheng Y."/>
            <person name="Liu T."/>
            <person name="Pan Y.S."/>
            <person name="Xia L.Y."/>
            <person name="Li J."/>
            <person name="Zhao F."/>
            <person name="Cao W.C."/>
        </authorList>
    </citation>
    <scope>NUCLEOTIDE SEQUENCE</scope>
    <source>
        <strain evidence="13">Rsan-2018</strain>
    </source>
</reference>
<evidence type="ECO:0000256" key="9">
    <source>
        <dbReference type="ARBA" id="ARBA00023328"/>
    </source>
</evidence>
<dbReference type="InterPro" id="IPR055260">
    <property type="entry name" value="Ndc80_CH"/>
</dbReference>
<protein>
    <recommendedName>
        <fullName evidence="10">Kinetochore protein NDC80</fullName>
    </recommendedName>
</protein>
<dbReference type="GO" id="GO:0005634">
    <property type="term" value="C:nucleus"/>
    <property type="evidence" value="ECO:0007669"/>
    <property type="project" value="UniProtKB-SubCell"/>
</dbReference>
<comment type="similarity">
    <text evidence="1 10">Belongs to the NDC80/HEC1 family.</text>
</comment>
<comment type="caution">
    <text evidence="13">The sequence shown here is derived from an EMBL/GenBank/DDBJ whole genome shotgun (WGS) entry which is preliminary data.</text>
</comment>
<dbReference type="GO" id="GO:0051301">
    <property type="term" value="P:cell division"/>
    <property type="evidence" value="ECO:0007669"/>
    <property type="project" value="UniProtKB-UniRule"/>
</dbReference>
<evidence type="ECO:0000256" key="2">
    <source>
        <dbReference type="ARBA" id="ARBA00022454"/>
    </source>
</evidence>
<evidence type="ECO:0000256" key="1">
    <source>
        <dbReference type="ARBA" id="ARBA00007050"/>
    </source>
</evidence>
<keyword evidence="2 10" id="KW-0158">Chromosome</keyword>
<evidence type="ECO:0000256" key="10">
    <source>
        <dbReference type="RuleBase" id="RU368072"/>
    </source>
</evidence>
<comment type="subunit">
    <text evidence="10">Component of the NDC80 complex.</text>
</comment>
<dbReference type="Pfam" id="PF03801">
    <property type="entry name" value="Ndc80_HEC"/>
    <property type="match status" value="1"/>
</dbReference>
<dbReference type="VEuPathDB" id="VectorBase:RSAN_042055"/>
<accession>A0A9D4PSS6</accession>
<keyword evidence="6 11" id="KW-0175">Coiled coil</keyword>
<evidence type="ECO:0000313" key="14">
    <source>
        <dbReference type="Proteomes" id="UP000821837"/>
    </source>
</evidence>
<keyword evidence="9 10" id="KW-0137">Centromere</keyword>
<evidence type="ECO:0000256" key="8">
    <source>
        <dbReference type="ARBA" id="ARBA00023306"/>
    </source>
</evidence>
<keyword evidence="3 10" id="KW-0132">Cell division</keyword>
<keyword evidence="7 10" id="KW-0539">Nucleus</keyword>
<comment type="subcellular location">
    <subcellularLocation>
        <location evidence="10">Chromosome</location>
        <location evidence="10">Centromere</location>
        <location evidence="10">Kinetochore</location>
    </subcellularLocation>
    <subcellularLocation>
        <location evidence="10">Nucleus</location>
    </subcellularLocation>
</comment>
<dbReference type="EMBL" id="JABSTV010001251">
    <property type="protein sequence ID" value="KAH7951724.1"/>
    <property type="molecule type" value="Genomic_DNA"/>
</dbReference>
<reference evidence="13" key="2">
    <citation type="submission" date="2021-09" db="EMBL/GenBank/DDBJ databases">
        <authorList>
            <person name="Jia N."/>
            <person name="Wang J."/>
            <person name="Shi W."/>
            <person name="Du L."/>
            <person name="Sun Y."/>
            <person name="Zhan W."/>
            <person name="Jiang J."/>
            <person name="Wang Q."/>
            <person name="Zhang B."/>
            <person name="Ji P."/>
            <person name="Sakyi L.B."/>
            <person name="Cui X."/>
            <person name="Yuan T."/>
            <person name="Jiang B."/>
            <person name="Yang W."/>
            <person name="Lam T.T.-Y."/>
            <person name="Chang Q."/>
            <person name="Ding S."/>
            <person name="Wang X."/>
            <person name="Zhu J."/>
            <person name="Ruan X."/>
            <person name="Zhao L."/>
            <person name="Wei J."/>
            <person name="Que T."/>
            <person name="Du C."/>
            <person name="Cheng J."/>
            <person name="Dai P."/>
            <person name="Han X."/>
            <person name="Huang E."/>
            <person name="Gao Y."/>
            <person name="Liu J."/>
            <person name="Shao H."/>
            <person name="Ye R."/>
            <person name="Li L."/>
            <person name="Wei W."/>
            <person name="Wang X."/>
            <person name="Wang C."/>
            <person name="Huo Q."/>
            <person name="Li W."/>
            <person name="Guo W."/>
            <person name="Chen H."/>
            <person name="Chen S."/>
            <person name="Zhou L."/>
            <person name="Zhou L."/>
            <person name="Ni X."/>
            <person name="Tian J."/>
            <person name="Zhou Y."/>
            <person name="Sheng Y."/>
            <person name="Liu T."/>
            <person name="Pan Y."/>
            <person name="Xia L."/>
            <person name="Li J."/>
            <person name="Zhao F."/>
            <person name="Cao W."/>
        </authorList>
    </citation>
    <scope>NUCLEOTIDE SEQUENCE</scope>
    <source>
        <strain evidence="13">Rsan-2018</strain>
        <tissue evidence="13">Larvae</tissue>
    </source>
</reference>
<evidence type="ECO:0000313" key="13">
    <source>
        <dbReference type="EMBL" id="KAH7951724.1"/>
    </source>
</evidence>
<dbReference type="Proteomes" id="UP000821837">
    <property type="component" value="Chromosome 5"/>
</dbReference>
<evidence type="ECO:0000256" key="4">
    <source>
        <dbReference type="ARBA" id="ARBA00022776"/>
    </source>
</evidence>
<evidence type="ECO:0000259" key="12">
    <source>
        <dbReference type="Pfam" id="PF03801"/>
    </source>
</evidence>
<evidence type="ECO:0000256" key="5">
    <source>
        <dbReference type="ARBA" id="ARBA00022838"/>
    </source>
</evidence>
<dbReference type="AlphaFoldDB" id="A0A9D4PSS6"/>
<dbReference type="PANTHER" id="PTHR10643:SF2">
    <property type="entry name" value="KINETOCHORE PROTEIN NDC80 HOMOLOG"/>
    <property type="match status" value="1"/>
</dbReference>
<evidence type="ECO:0000256" key="3">
    <source>
        <dbReference type="ARBA" id="ARBA00022618"/>
    </source>
</evidence>
<dbReference type="GO" id="GO:0031262">
    <property type="term" value="C:Ndc80 complex"/>
    <property type="evidence" value="ECO:0007669"/>
    <property type="project" value="UniProtKB-UniRule"/>
</dbReference>
<dbReference type="GO" id="GO:0051315">
    <property type="term" value="P:attachment of mitotic spindle microtubules to kinetochore"/>
    <property type="evidence" value="ECO:0007669"/>
    <property type="project" value="UniProtKB-UniRule"/>
</dbReference>
<dbReference type="InterPro" id="IPR005550">
    <property type="entry name" value="Kinetochore_Ndc80"/>
</dbReference>
<dbReference type="Gene3D" id="1.10.418.30">
    <property type="entry name" value="Ncd80 complex, Ncd80 subunit"/>
    <property type="match status" value="1"/>
</dbReference>
<feature type="coiled-coil region" evidence="11">
    <location>
        <begin position="165"/>
        <end position="199"/>
    </location>
</feature>
<dbReference type="PANTHER" id="PTHR10643">
    <property type="entry name" value="KINETOCHORE PROTEIN NDC80"/>
    <property type="match status" value="1"/>
</dbReference>
<organism evidence="13 14">
    <name type="scientific">Rhipicephalus sanguineus</name>
    <name type="common">Brown dog tick</name>
    <name type="synonym">Ixodes sanguineus</name>
    <dbReference type="NCBI Taxonomy" id="34632"/>
    <lineage>
        <taxon>Eukaryota</taxon>
        <taxon>Metazoa</taxon>
        <taxon>Ecdysozoa</taxon>
        <taxon>Arthropoda</taxon>
        <taxon>Chelicerata</taxon>
        <taxon>Arachnida</taxon>
        <taxon>Acari</taxon>
        <taxon>Parasitiformes</taxon>
        <taxon>Ixodida</taxon>
        <taxon>Ixodoidea</taxon>
        <taxon>Ixodidae</taxon>
        <taxon>Rhipicephalinae</taxon>
        <taxon>Rhipicephalus</taxon>
        <taxon>Rhipicephalus</taxon>
    </lineage>
</organism>
<sequence length="378" mass="43351">MLYEFLKEKAYPNYTTPQALSRMSAKEFENVITFLIQFFEPNFKLGGGTRMEDAVLEQLRRLGYPYPLHKSMLMGIGSQPHKALAIITWLADFAKYLDSVNPLDDFFTAEDSPIGTPGPRLAGGSGTVGLLLKHCLQRQDDDSSFDEDAFLDNLVLEAVGPIQPVEEIEKKLAEQHQEVQRLAALVEAQEMRKKELQQSKLKIQCFEKYFEEMAAHFKARRVDVEKNEKKLATLVEDARSLQRHIASNTAAAAKVADQLGRMEKELQGCIQQDQDLCEQYTFKVEDLERDLQLKQELIAKHKSYWAEQTADTRKNAHDLDKEYADICKATSDLRQKLTTDPEIKAAQESEKREIMDTIKEMHDSFVDAIEENMRLRKQ</sequence>
<feature type="coiled-coil region" evidence="11">
    <location>
        <begin position="270"/>
        <end position="297"/>
    </location>
</feature>
<keyword evidence="5 10" id="KW-0995">Kinetochore</keyword>
<evidence type="ECO:0000256" key="11">
    <source>
        <dbReference type="SAM" id="Coils"/>
    </source>
</evidence>
<keyword evidence="8 10" id="KW-0131">Cell cycle</keyword>
<name>A0A9D4PSS6_RHISA</name>
<gene>
    <name evidence="13" type="ORF">HPB52_011760</name>
</gene>
<keyword evidence="4 10" id="KW-0498">Mitosis</keyword>
<dbReference type="InterPro" id="IPR038273">
    <property type="entry name" value="Ndc80_sf"/>
</dbReference>
<feature type="domain" description="Kinetochore protein Ndc80 CH" evidence="12">
    <location>
        <begin position="2"/>
        <end position="98"/>
    </location>
</feature>